<keyword evidence="3 7" id="KW-0312">Gluconeogenesis</keyword>
<comment type="similarity">
    <text evidence="2 7 8">Belongs to the triosephosphate isomerase family.</text>
</comment>
<keyword evidence="4 7" id="KW-0963">Cytoplasm</keyword>
<dbReference type="InterPro" id="IPR000652">
    <property type="entry name" value="Triosephosphate_isomerase"/>
</dbReference>
<dbReference type="STRING" id="926562.Oweho_3349"/>
<dbReference type="InterPro" id="IPR022896">
    <property type="entry name" value="TrioseP_Isoase_bac/euk"/>
</dbReference>
<dbReference type="GO" id="GO:0006094">
    <property type="term" value="P:gluconeogenesis"/>
    <property type="evidence" value="ECO:0007669"/>
    <property type="project" value="UniProtKB-UniRule"/>
</dbReference>
<keyword evidence="10" id="KW-1185">Reference proteome</keyword>
<dbReference type="GO" id="GO:0006096">
    <property type="term" value="P:glycolytic process"/>
    <property type="evidence" value="ECO:0007669"/>
    <property type="project" value="UniProtKB-UniRule"/>
</dbReference>
<dbReference type="Pfam" id="PF00121">
    <property type="entry name" value="TIM"/>
    <property type="match status" value="1"/>
</dbReference>
<comment type="function">
    <text evidence="7">Involved in the gluconeogenesis. Catalyzes stereospecifically the conversion of dihydroxyacetone phosphate (DHAP) to D-glyceraldehyde-3-phosphate (G3P).</text>
</comment>
<feature type="active site" description="Electrophile" evidence="7">
    <location>
        <position position="97"/>
    </location>
</feature>
<evidence type="ECO:0000256" key="7">
    <source>
        <dbReference type="HAMAP-Rule" id="MF_00147"/>
    </source>
</evidence>
<dbReference type="SUPFAM" id="SSF51351">
    <property type="entry name" value="Triosephosphate isomerase (TIM)"/>
    <property type="match status" value="1"/>
</dbReference>
<dbReference type="GO" id="GO:0046166">
    <property type="term" value="P:glyceraldehyde-3-phosphate biosynthetic process"/>
    <property type="evidence" value="ECO:0007669"/>
    <property type="project" value="TreeGrafter"/>
</dbReference>
<dbReference type="UniPathway" id="UPA00138"/>
<protein>
    <recommendedName>
        <fullName evidence="7 8">Triosephosphate isomerase</fullName>
        <shortName evidence="7">TIM</shortName>
        <shortName evidence="7">TPI</shortName>
        <ecNumber evidence="7 8">5.3.1.1</ecNumber>
    </recommendedName>
    <alternativeName>
        <fullName evidence="7">Triose-phosphate isomerase</fullName>
    </alternativeName>
</protein>
<evidence type="ECO:0000256" key="8">
    <source>
        <dbReference type="RuleBase" id="RU363013"/>
    </source>
</evidence>
<dbReference type="InterPro" id="IPR020861">
    <property type="entry name" value="Triosephosphate_isomerase_AS"/>
</dbReference>
<dbReference type="Gene3D" id="3.20.20.70">
    <property type="entry name" value="Aldolase class I"/>
    <property type="match status" value="1"/>
</dbReference>
<keyword evidence="6 7" id="KW-0413">Isomerase</keyword>
<dbReference type="PATRIC" id="fig|926562.3.peg.3371"/>
<dbReference type="KEGG" id="oho:Oweho_3349"/>
<evidence type="ECO:0000256" key="2">
    <source>
        <dbReference type="ARBA" id="ARBA00007422"/>
    </source>
</evidence>
<dbReference type="UniPathway" id="UPA00109">
    <property type="reaction ID" value="UER00189"/>
</dbReference>
<gene>
    <name evidence="7" type="primary">tpiA</name>
    <name evidence="9" type="ordered locus">Oweho_3349</name>
</gene>
<dbReference type="EMBL" id="CP003156">
    <property type="protein sequence ID" value="AEV34300.1"/>
    <property type="molecule type" value="Genomic_DNA"/>
</dbReference>
<feature type="binding site" evidence="7">
    <location>
        <position position="215"/>
    </location>
    <ligand>
        <name>substrate</name>
    </ligand>
</feature>
<feature type="binding site" evidence="7">
    <location>
        <begin position="236"/>
        <end position="237"/>
    </location>
    <ligand>
        <name>substrate</name>
    </ligand>
</feature>
<comment type="subcellular location">
    <subcellularLocation>
        <location evidence="7 8">Cytoplasm</location>
    </subcellularLocation>
</comment>
<evidence type="ECO:0000256" key="6">
    <source>
        <dbReference type="ARBA" id="ARBA00023235"/>
    </source>
</evidence>
<reference evidence="9 10" key="1">
    <citation type="journal article" date="2012" name="Stand. Genomic Sci.">
        <title>Genome sequence of the orange-pigmented seawater bacterium Owenweeksia hongkongensis type strain (UST20020801(T)).</title>
        <authorList>
            <person name="Riedel T."/>
            <person name="Held B."/>
            <person name="Nolan M."/>
            <person name="Lucas S."/>
            <person name="Lapidus A."/>
            <person name="Tice H."/>
            <person name="Del Rio T.G."/>
            <person name="Cheng J.F."/>
            <person name="Han C."/>
            <person name="Tapia R."/>
            <person name="Goodwin L.A."/>
            <person name="Pitluck S."/>
            <person name="Liolios K."/>
            <person name="Mavromatis K."/>
            <person name="Pagani I."/>
            <person name="Ivanova N."/>
            <person name="Mikhailova N."/>
            <person name="Pati A."/>
            <person name="Chen A."/>
            <person name="Palaniappan K."/>
            <person name="Rohde M."/>
            <person name="Tindall B.J."/>
            <person name="Detter J.C."/>
            <person name="Goker M."/>
            <person name="Woyke T."/>
            <person name="Bristow J."/>
            <person name="Eisen J.A."/>
            <person name="Markowitz V."/>
            <person name="Hugenholtz P."/>
            <person name="Klenk H.P."/>
            <person name="Kyrpides N.C."/>
        </authorList>
    </citation>
    <scope>NUCLEOTIDE SEQUENCE</scope>
    <source>
        <strain evidence="10">DSM 17368 / JCM 12287 / NRRL B-23963</strain>
    </source>
</reference>
<comment type="pathway">
    <text evidence="7 8">Carbohydrate biosynthesis; gluconeogenesis.</text>
</comment>
<dbReference type="InterPro" id="IPR035990">
    <property type="entry name" value="TIM_sf"/>
</dbReference>
<feature type="binding site" evidence="7">
    <location>
        <position position="175"/>
    </location>
    <ligand>
        <name>substrate</name>
    </ligand>
</feature>
<dbReference type="InterPro" id="IPR013785">
    <property type="entry name" value="Aldolase_TIM"/>
</dbReference>
<name>G8R4Y6_OWEHD</name>
<feature type="binding site" evidence="7">
    <location>
        <begin position="9"/>
        <end position="11"/>
    </location>
    <ligand>
        <name>substrate</name>
    </ligand>
</feature>
<dbReference type="eggNOG" id="COG0149">
    <property type="taxonomic scope" value="Bacteria"/>
</dbReference>
<dbReference type="HAMAP" id="MF_00147_B">
    <property type="entry name" value="TIM_B"/>
    <property type="match status" value="1"/>
</dbReference>
<dbReference type="PROSITE" id="PS51440">
    <property type="entry name" value="TIM_2"/>
    <property type="match status" value="1"/>
</dbReference>
<evidence type="ECO:0000256" key="3">
    <source>
        <dbReference type="ARBA" id="ARBA00022432"/>
    </source>
</evidence>
<dbReference type="GO" id="GO:0004807">
    <property type="term" value="F:triose-phosphate isomerase activity"/>
    <property type="evidence" value="ECO:0007669"/>
    <property type="project" value="UniProtKB-UniRule"/>
</dbReference>
<dbReference type="EC" id="5.3.1.1" evidence="7 8"/>
<evidence type="ECO:0000256" key="4">
    <source>
        <dbReference type="ARBA" id="ARBA00022490"/>
    </source>
</evidence>
<comment type="pathway">
    <text evidence="1 7 8">Carbohydrate degradation; glycolysis; D-glyceraldehyde 3-phosphate from glycerone phosphate: step 1/1.</text>
</comment>
<dbReference type="PANTHER" id="PTHR21139:SF42">
    <property type="entry name" value="TRIOSEPHOSPHATE ISOMERASE"/>
    <property type="match status" value="1"/>
</dbReference>
<dbReference type="GO" id="GO:0019563">
    <property type="term" value="P:glycerol catabolic process"/>
    <property type="evidence" value="ECO:0007669"/>
    <property type="project" value="TreeGrafter"/>
</dbReference>
<dbReference type="AlphaFoldDB" id="G8R4Y6"/>
<dbReference type="GO" id="GO:0005829">
    <property type="term" value="C:cytosol"/>
    <property type="evidence" value="ECO:0007669"/>
    <property type="project" value="TreeGrafter"/>
</dbReference>
<dbReference type="FunFam" id="3.20.20.70:FF:000016">
    <property type="entry name" value="Triosephosphate isomerase"/>
    <property type="match status" value="1"/>
</dbReference>
<evidence type="ECO:0000313" key="10">
    <source>
        <dbReference type="Proteomes" id="UP000005631"/>
    </source>
</evidence>
<dbReference type="RefSeq" id="WP_014203647.1">
    <property type="nucleotide sequence ID" value="NC_016599.1"/>
</dbReference>
<keyword evidence="5 7" id="KW-0324">Glycolysis</keyword>
<evidence type="ECO:0000313" key="9">
    <source>
        <dbReference type="EMBL" id="AEV34300.1"/>
    </source>
</evidence>
<organism evidence="9 10">
    <name type="scientific">Owenweeksia hongkongensis (strain DSM 17368 / CIP 108786 / JCM 12287 / NRRL B-23963 / UST20020801)</name>
    <dbReference type="NCBI Taxonomy" id="926562"/>
    <lineage>
        <taxon>Bacteria</taxon>
        <taxon>Pseudomonadati</taxon>
        <taxon>Bacteroidota</taxon>
        <taxon>Flavobacteriia</taxon>
        <taxon>Flavobacteriales</taxon>
        <taxon>Owenweeksiaceae</taxon>
        <taxon>Owenweeksia</taxon>
    </lineage>
</organism>
<dbReference type="OrthoDB" id="9809429at2"/>
<proteinExistence type="inferred from homology"/>
<evidence type="ECO:0000256" key="1">
    <source>
        <dbReference type="ARBA" id="ARBA00004680"/>
    </source>
</evidence>
<sequence>MARKIVAGNWKMNLLPDEGYQLIEDLSNFCEGNKLDNVEVVVSPPFIHLAKAAEMTAHSKLTISAQNCSDQLSGAYTGEVSVEMLKAAGVNWTLIGHSERREYYGDTDEFVNGKLKRTIEAEMTPVLCVGEVLEDRKAGKQEEVVASQLKGALAGFSADEVKNMVIAYEPVWAIGTGETASPEQAQEVHAFIRKYLTQTYSAEVANAVSILYGGSVKPENAKEIFGQPDVDGGLIGGASLKYEQFVKLIEIGQEVL</sequence>
<dbReference type="PANTHER" id="PTHR21139">
    <property type="entry name" value="TRIOSEPHOSPHATE ISOMERASE"/>
    <property type="match status" value="1"/>
</dbReference>
<dbReference type="CDD" id="cd00311">
    <property type="entry name" value="TIM"/>
    <property type="match status" value="1"/>
</dbReference>
<dbReference type="PROSITE" id="PS00171">
    <property type="entry name" value="TIM_1"/>
    <property type="match status" value="1"/>
</dbReference>
<evidence type="ECO:0000256" key="5">
    <source>
        <dbReference type="ARBA" id="ARBA00023152"/>
    </source>
</evidence>
<dbReference type="HOGENOM" id="CLU_024251_2_3_10"/>
<accession>G8R4Y6</accession>
<dbReference type="Proteomes" id="UP000005631">
    <property type="component" value="Chromosome"/>
</dbReference>
<comment type="subunit">
    <text evidence="7 8">Homodimer.</text>
</comment>
<feature type="active site" description="Proton acceptor" evidence="7">
    <location>
        <position position="169"/>
    </location>
</feature>
<dbReference type="NCBIfam" id="TIGR00419">
    <property type="entry name" value="tim"/>
    <property type="match status" value="1"/>
</dbReference>
<comment type="catalytic activity">
    <reaction evidence="7 8">
        <text>D-glyceraldehyde 3-phosphate = dihydroxyacetone phosphate</text>
        <dbReference type="Rhea" id="RHEA:18585"/>
        <dbReference type="ChEBI" id="CHEBI:57642"/>
        <dbReference type="ChEBI" id="CHEBI:59776"/>
        <dbReference type="EC" id="5.3.1.1"/>
    </reaction>
</comment>